<keyword evidence="2 4" id="KW-0238">DNA-binding</keyword>
<keyword evidence="1" id="KW-0805">Transcription regulation</keyword>
<sequence length="200" mass="21880">MSKAEEKKQHIIERAAILFNEKGIAGTSVDEIIAAANTSKGCFYGHFESKEEIAQDAVDLLFKKLTDRRTITFNKHTTAIAKLGAFMDNNKNPLASYIDGGCPIVNFSTEADDTNPVIKKKVKTMVDTTISLFTNIIQDGIDSGELSDTIIPNEFATRMLVSIEGANAICRVLNSTKPMLMTINSLKAELASYAKVTQNL</sequence>
<dbReference type="OrthoDB" id="9798857at2"/>
<dbReference type="PANTHER" id="PTHR47506">
    <property type="entry name" value="TRANSCRIPTIONAL REGULATORY PROTEIN"/>
    <property type="match status" value="1"/>
</dbReference>
<proteinExistence type="predicted"/>
<dbReference type="InterPro" id="IPR001647">
    <property type="entry name" value="HTH_TetR"/>
</dbReference>
<keyword evidence="3" id="KW-0804">Transcription</keyword>
<dbReference type="InterPro" id="IPR036271">
    <property type="entry name" value="Tet_transcr_reg_TetR-rel_C_sf"/>
</dbReference>
<dbReference type="Gene3D" id="1.10.357.10">
    <property type="entry name" value="Tetracycline Repressor, domain 2"/>
    <property type="match status" value="1"/>
</dbReference>
<dbReference type="Proteomes" id="UP000321362">
    <property type="component" value="Chromosome"/>
</dbReference>
<accession>A0A5B8VV62</accession>
<protein>
    <submittedName>
        <fullName evidence="6">TetR/AcrR family transcriptional regulator</fullName>
    </submittedName>
</protein>
<evidence type="ECO:0000256" key="3">
    <source>
        <dbReference type="ARBA" id="ARBA00023163"/>
    </source>
</evidence>
<dbReference type="GO" id="GO:0003677">
    <property type="term" value="F:DNA binding"/>
    <property type="evidence" value="ECO:0007669"/>
    <property type="project" value="UniProtKB-UniRule"/>
</dbReference>
<dbReference type="InterPro" id="IPR011075">
    <property type="entry name" value="TetR_C"/>
</dbReference>
<evidence type="ECO:0000256" key="2">
    <source>
        <dbReference type="ARBA" id="ARBA00023125"/>
    </source>
</evidence>
<dbReference type="KEGG" id="mgk:FSB76_01975"/>
<dbReference type="Pfam" id="PF16925">
    <property type="entry name" value="TetR_C_13"/>
    <property type="match status" value="1"/>
</dbReference>
<dbReference type="PANTHER" id="PTHR47506:SF3">
    <property type="entry name" value="HTH-TYPE TRANSCRIPTIONAL REGULATOR LMRA"/>
    <property type="match status" value="1"/>
</dbReference>
<dbReference type="InterPro" id="IPR009057">
    <property type="entry name" value="Homeodomain-like_sf"/>
</dbReference>
<dbReference type="AlphaFoldDB" id="A0A5B8VV62"/>
<name>A0A5B8VV62_9SPHI</name>
<dbReference type="SUPFAM" id="SSF46689">
    <property type="entry name" value="Homeodomain-like"/>
    <property type="match status" value="1"/>
</dbReference>
<gene>
    <name evidence="6" type="ORF">FSB76_01975</name>
</gene>
<keyword evidence="7" id="KW-1185">Reference proteome</keyword>
<feature type="domain" description="HTH tetR-type" evidence="5">
    <location>
        <begin position="5"/>
        <end position="65"/>
    </location>
</feature>
<evidence type="ECO:0000313" key="7">
    <source>
        <dbReference type="Proteomes" id="UP000321362"/>
    </source>
</evidence>
<reference evidence="6 7" key="1">
    <citation type="journal article" date="2013" name="J. Microbiol.">
        <title>Mucilaginibacter ginsenosidivorax sp. nov., with ginsenoside converting activity isolated from sediment.</title>
        <authorList>
            <person name="Kim J.K."/>
            <person name="Choi T.E."/>
            <person name="Liu Q.M."/>
            <person name="Park H.Y."/>
            <person name="Yi T.H."/>
            <person name="Yoon M.H."/>
            <person name="Kim S.C."/>
            <person name="Im W.T."/>
        </authorList>
    </citation>
    <scope>NUCLEOTIDE SEQUENCE [LARGE SCALE GENOMIC DNA]</scope>
    <source>
        <strain evidence="6 7">KHI28</strain>
    </source>
</reference>
<evidence type="ECO:0000313" key="6">
    <source>
        <dbReference type="EMBL" id="QEC74772.1"/>
    </source>
</evidence>
<dbReference type="SUPFAM" id="SSF48498">
    <property type="entry name" value="Tetracyclin repressor-like, C-terminal domain"/>
    <property type="match status" value="1"/>
</dbReference>
<evidence type="ECO:0000256" key="1">
    <source>
        <dbReference type="ARBA" id="ARBA00023015"/>
    </source>
</evidence>
<dbReference type="RefSeq" id="WP_147051931.1">
    <property type="nucleotide sequence ID" value="NZ_CP042437.1"/>
</dbReference>
<evidence type="ECO:0000256" key="4">
    <source>
        <dbReference type="PROSITE-ProRule" id="PRU00335"/>
    </source>
</evidence>
<dbReference type="EMBL" id="CP042437">
    <property type="protein sequence ID" value="QEC74772.1"/>
    <property type="molecule type" value="Genomic_DNA"/>
</dbReference>
<organism evidence="6 7">
    <name type="scientific">Mucilaginibacter ginsenosidivorax</name>
    <dbReference type="NCBI Taxonomy" id="862126"/>
    <lineage>
        <taxon>Bacteria</taxon>
        <taxon>Pseudomonadati</taxon>
        <taxon>Bacteroidota</taxon>
        <taxon>Sphingobacteriia</taxon>
        <taxon>Sphingobacteriales</taxon>
        <taxon>Sphingobacteriaceae</taxon>
        <taxon>Mucilaginibacter</taxon>
    </lineage>
</organism>
<feature type="DNA-binding region" description="H-T-H motif" evidence="4">
    <location>
        <begin position="28"/>
        <end position="47"/>
    </location>
</feature>
<evidence type="ECO:0000259" key="5">
    <source>
        <dbReference type="PROSITE" id="PS50977"/>
    </source>
</evidence>
<dbReference type="PROSITE" id="PS50977">
    <property type="entry name" value="HTH_TETR_2"/>
    <property type="match status" value="1"/>
</dbReference>
<dbReference type="PRINTS" id="PR00455">
    <property type="entry name" value="HTHTETR"/>
</dbReference>
<dbReference type="Pfam" id="PF00440">
    <property type="entry name" value="TetR_N"/>
    <property type="match status" value="1"/>
</dbReference>